<keyword evidence="3" id="KW-0808">Transferase</keyword>
<dbReference type="PROSITE" id="PS51729">
    <property type="entry name" value="GNAT_YJDJ"/>
    <property type="match status" value="1"/>
</dbReference>
<sequence>MTTEVARSEERGRYELAVDGELAGFADFRLRSGRIVFTHTEIADAYEGRGLGSALAEAALTDAASRGETIVPLCPFIARYLRRHDVPGAEVAWPAG</sequence>
<dbReference type="Proteomes" id="UP001172728">
    <property type="component" value="Unassembled WGS sequence"/>
</dbReference>
<dbReference type="InterPro" id="IPR000182">
    <property type="entry name" value="GNAT_dom"/>
</dbReference>
<organism evidence="3 4">
    <name type="scientific">Demequina litoralis</name>
    <dbReference type="NCBI Taxonomy" id="3051660"/>
    <lineage>
        <taxon>Bacteria</taxon>
        <taxon>Bacillati</taxon>
        <taxon>Actinomycetota</taxon>
        <taxon>Actinomycetes</taxon>
        <taxon>Micrococcales</taxon>
        <taxon>Demequinaceae</taxon>
        <taxon>Demequina</taxon>
    </lineage>
</organism>
<evidence type="ECO:0000259" key="1">
    <source>
        <dbReference type="PROSITE" id="PS51186"/>
    </source>
</evidence>
<proteinExistence type="predicted"/>
<dbReference type="Gene3D" id="3.40.630.30">
    <property type="match status" value="1"/>
</dbReference>
<dbReference type="PANTHER" id="PTHR31435">
    <property type="entry name" value="PROTEIN NATD1"/>
    <property type="match status" value="1"/>
</dbReference>
<feature type="domain" description="N-acetyltransferase" evidence="2">
    <location>
        <begin position="6"/>
        <end position="94"/>
    </location>
</feature>
<evidence type="ECO:0000313" key="3">
    <source>
        <dbReference type="EMBL" id="MDN4476568.1"/>
    </source>
</evidence>
<comment type="caution">
    <text evidence="3">The sequence shown here is derived from an EMBL/GenBank/DDBJ whole genome shotgun (WGS) entry which is preliminary data.</text>
</comment>
<dbReference type="PANTHER" id="PTHR31435:SF10">
    <property type="entry name" value="BSR4717 PROTEIN"/>
    <property type="match status" value="1"/>
</dbReference>
<gene>
    <name evidence="3" type="ORF">QQX09_11945</name>
</gene>
<dbReference type="Pfam" id="PF14542">
    <property type="entry name" value="Acetyltransf_CG"/>
    <property type="match status" value="1"/>
</dbReference>
<dbReference type="InterPro" id="IPR031165">
    <property type="entry name" value="GNAT_YJDJ"/>
</dbReference>
<dbReference type="InterPro" id="IPR045057">
    <property type="entry name" value="Gcn5-rel_NAT"/>
</dbReference>
<accession>A0ABT8GBR3</accession>
<dbReference type="PROSITE" id="PS51186">
    <property type="entry name" value="GNAT"/>
    <property type="match status" value="1"/>
</dbReference>
<evidence type="ECO:0000259" key="2">
    <source>
        <dbReference type="PROSITE" id="PS51729"/>
    </source>
</evidence>
<dbReference type="EMBL" id="JAUHPW010000009">
    <property type="protein sequence ID" value="MDN4476568.1"/>
    <property type="molecule type" value="Genomic_DNA"/>
</dbReference>
<name>A0ABT8GBR3_9MICO</name>
<reference evidence="3" key="1">
    <citation type="submission" date="2023-06" db="EMBL/GenBank/DDBJ databases">
        <title>Sysu t00192.</title>
        <authorList>
            <person name="Gao L."/>
            <person name="Fang B.-Z."/>
            <person name="Li W.-J."/>
        </authorList>
    </citation>
    <scope>NUCLEOTIDE SEQUENCE</scope>
    <source>
        <strain evidence="3">SYSU T00192</strain>
    </source>
</reference>
<protein>
    <submittedName>
        <fullName evidence="3">GNAT family N-acetyltransferase</fullName>
        <ecNumber evidence="3">2.3.1.-</ecNumber>
    </submittedName>
</protein>
<dbReference type="SUPFAM" id="SSF55729">
    <property type="entry name" value="Acyl-CoA N-acyltransferases (Nat)"/>
    <property type="match status" value="1"/>
</dbReference>
<keyword evidence="3" id="KW-0012">Acyltransferase</keyword>
<dbReference type="EC" id="2.3.1.-" evidence="3"/>
<dbReference type="RefSeq" id="WP_301135021.1">
    <property type="nucleotide sequence ID" value="NZ_JAUHPW010000009.1"/>
</dbReference>
<feature type="domain" description="N-acetyltransferase" evidence="1">
    <location>
        <begin position="1"/>
        <end position="96"/>
    </location>
</feature>
<keyword evidence="4" id="KW-1185">Reference proteome</keyword>
<dbReference type="GO" id="GO:0016746">
    <property type="term" value="F:acyltransferase activity"/>
    <property type="evidence" value="ECO:0007669"/>
    <property type="project" value="UniProtKB-KW"/>
</dbReference>
<evidence type="ECO:0000313" key="4">
    <source>
        <dbReference type="Proteomes" id="UP001172728"/>
    </source>
</evidence>
<dbReference type="CDD" id="cd04301">
    <property type="entry name" value="NAT_SF"/>
    <property type="match status" value="1"/>
</dbReference>
<dbReference type="InterPro" id="IPR016181">
    <property type="entry name" value="Acyl_CoA_acyltransferase"/>
</dbReference>